<dbReference type="CDD" id="cd05402">
    <property type="entry name" value="NT_PAP_TUTase"/>
    <property type="match status" value="1"/>
</dbReference>
<dbReference type="SUPFAM" id="SSF81301">
    <property type="entry name" value="Nucleotidyltransferase"/>
    <property type="match status" value="1"/>
</dbReference>
<dbReference type="AlphaFoldDB" id="A0AAE1KKU8"/>
<dbReference type="InterPro" id="IPR043519">
    <property type="entry name" value="NT_sf"/>
</dbReference>
<evidence type="ECO:0000256" key="1">
    <source>
        <dbReference type="SAM" id="MobiDB-lite"/>
    </source>
</evidence>
<keyword evidence="4" id="KW-1185">Reference proteome</keyword>
<dbReference type="PANTHER" id="PTHR12271:SF123">
    <property type="entry name" value="PROTEIN HESO1"/>
    <property type="match status" value="1"/>
</dbReference>
<dbReference type="SUPFAM" id="SSF81631">
    <property type="entry name" value="PAP/OAS1 substrate-binding domain"/>
    <property type="match status" value="1"/>
</dbReference>
<name>A0AAE1KKU8_9FABA</name>
<sequence length="450" mass="51169">MSGHTVLDHVLKDVVKVITPLQEDWAIRFEIIEDLRRVVESLENFRGATVEPFGSFVSNLFTRWGDLDISIVLLNGSHISSAGKKRKQMLLGDLLKALRMRGGCSSLQFIPNARVPILKFRSNRQGISCDISIDNLLGQLKSKLLLWISMMDDRFHDMVLLVKEWAKAHKINNSKTGSFNSYSLSLLVVFHFQTCVPAILPPLKDIYPGNIADDLRGVWVDAEKLIEETCRNNMKMFSSGRHRPINRKPLSELFLEFLEKFSDIDSKAESEGICTYNGKWELINNNTRWQPKTYAIFIEDPLEQPENPARSVSRGQLTKIAEAFKSTHLKLTSGNASRGSMIRELAQPHVSHFMRISGNPGYNGGHSHYSVRPQGPPHNHYAIRPQGLPHNHYAIRPQGPPPPPRAVVQRPQQSNRHFVQMNQETSSNNNTSRGHVQTPQRQQIWRPKTQ</sequence>
<feature type="compositionally biased region" description="Polar residues" evidence="1">
    <location>
        <begin position="414"/>
        <end position="450"/>
    </location>
</feature>
<reference evidence="3" key="1">
    <citation type="submission" date="2023-10" db="EMBL/GenBank/DDBJ databases">
        <title>Chromosome-level genome of the transformable northern wattle, Acacia crassicarpa.</title>
        <authorList>
            <person name="Massaro I."/>
            <person name="Sinha N.R."/>
            <person name="Poethig S."/>
            <person name="Leichty A.R."/>
        </authorList>
    </citation>
    <scope>NUCLEOTIDE SEQUENCE</scope>
    <source>
        <strain evidence="3">Acra3RX</strain>
        <tissue evidence="3">Leaf</tissue>
    </source>
</reference>
<feature type="domain" description="Poly(A) RNA polymerase mitochondrial-like central palm" evidence="2">
    <location>
        <begin position="8"/>
        <end position="146"/>
    </location>
</feature>
<dbReference type="InterPro" id="IPR054708">
    <property type="entry name" value="MTPAP-like_central"/>
</dbReference>
<dbReference type="PANTHER" id="PTHR12271">
    <property type="entry name" value="POLY A POLYMERASE CID PAP -RELATED"/>
    <property type="match status" value="1"/>
</dbReference>
<dbReference type="GO" id="GO:0031123">
    <property type="term" value="P:RNA 3'-end processing"/>
    <property type="evidence" value="ECO:0007669"/>
    <property type="project" value="TreeGrafter"/>
</dbReference>
<comment type="caution">
    <text evidence="3">The sequence shown here is derived from an EMBL/GenBank/DDBJ whole genome shotgun (WGS) entry which is preliminary data.</text>
</comment>
<dbReference type="GO" id="GO:0050265">
    <property type="term" value="F:RNA uridylyltransferase activity"/>
    <property type="evidence" value="ECO:0007669"/>
    <property type="project" value="TreeGrafter"/>
</dbReference>
<dbReference type="Pfam" id="PF22600">
    <property type="entry name" value="MTPAP-like_central"/>
    <property type="match status" value="1"/>
</dbReference>
<evidence type="ECO:0000313" key="4">
    <source>
        <dbReference type="Proteomes" id="UP001293593"/>
    </source>
</evidence>
<dbReference type="Gene3D" id="3.30.460.10">
    <property type="entry name" value="Beta Polymerase, domain 2"/>
    <property type="match status" value="1"/>
</dbReference>
<dbReference type="EMBL" id="JAWXYG010000003">
    <property type="protein sequence ID" value="KAK4277924.1"/>
    <property type="molecule type" value="Genomic_DNA"/>
</dbReference>
<evidence type="ECO:0000259" key="2">
    <source>
        <dbReference type="Pfam" id="PF22600"/>
    </source>
</evidence>
<proteinExistence type="predicted"/>
<evidence type="ECO:0000313" key="3">
    <source>
        <dbReference type="EMBL" id="KAK4277924.1"/>
    </source>
</evidence>
<gene>
    <name evidence="3" type="ORF">QN277_015843</name>
</gene>
<protein>
    <recommendedName>
        <fullName evidence="2">Poly(A) RNA polymerase mitochondrial-like central palm domain-containing protein</fullName>
    </recommendedName>
</protein>
<organism evidence="3 4">
    <name type="scientific">Acacia crassicarpa</name>
    <name type="common">northern wattle</name>
    <dbReference type="NCBI Taxonomy" id="499986"/>
    <lineage>
        <taxon>Eukaryota</taxon>
        <taxon>Viridiplantae</taxon>
        <taxon>Streptophyta</taxon>
        <taxon>Embryophyta</taxon>
        <taxon>Tracheophyta</taxon>
        <taxon>Spermatophyta</taxon>
        <taxon>Magnoliopsida</taxon>
        <taxon>eudicotyledons</taxon>
        <taxon>Gunneridae</taxon>
        <taxon>Pentapetalae</taxon>
        <taxon>rosids</taxon>
        <taxon>fabids</taxon>
        <taxon>Fabales</taxon>
        <taxon>Fabaceae</taxon>
        <taxon>Caesalpinioideae</taxon>
        <taxon>mimosoid clade</taxon>
        <taxon>Acacieae</taxon>
        <taxon>Acacia</taxon>
    </lineage>
</organism>
<accession>A0AAE1KKU8</accession>
<dbReference type="Proteomes" id="UP001293593">
    <property type="component" value="Unassembled WGS sequence"/>
</dbReference>
<feature type="region of interest" description="Disordered" evidence="1">
    <location>
        <begin position="359"/>
        <end position="450"/>
    </location>
</feature>
<dbReference type="Gene3D" id="1.10.1410.10">
    <property type="match status" value="1"/>
</dbReference>